<dbReference type="Gene3D" id="1.10.287.110">
    <property type="entry name" value="DnaJ domain"/>
    <property type="match status" value="1"/>
</dbReference>
<evidence type="ECO:0000259" key="2">
    <source>
        <dbReference type="PROSITE" id="PS50076"/>
    </source>
</evidence>
<evidence type="ECO:0000256" key="1">
    <source>
        <dbReference type="ARBA" id="ARBA00023186"/>
    </source>
</evidence>
<name>A0A8H2VK86_9SACH</name>
<feature type="domain" description="J" evidence="2">
    <location>
        <begin position="14"/>
        <end position="88"/>
    </location>
</feature>
<dbReference type="OrthoDB" id="436519at2759"/>
<dbReference type="GO" id="GO:0051787">
    <property type="term" value="F:misfolded protein binding"/>
    <property type="evidence" value="ECO:0007669"/>
    <property type="project" value="TreeGrafter"/>
</dbReference>
<comment type="caution">
    <text evidence="3">The sequence shown here is derived from an EMBL/GenBank/DDBJ whole genome shotgun (WGS) entry which is preliminary data.</text>
</comment>
<dbReference type="RefSeq" id="XP_041408791.1">
    <property type="nucleotide sequence ID" value="XM_041552857.1"/>
</dbReference>
<dbReference type="PROSITE" id="PS50076">
    <property type="entry name" value="DNAJ_2"/>
    <property type="match status" value="1"/>
</dbReference>
<dbReference type="InterPro" id="IPR036869">
    <property type="entry name" value="J_dom_sf"/>
</dbReference>
<accession>A0A8H2VK86</accession>
<dbReference type="Proteomes" id="UP000644660">
    <property type="component" value="Unassembled WGS sequence"/>
</dbReference>
<dbReference type="EMBL" id="CAEFZW010000012">
    <property type="protein sequence ID" value="CAB4256947.1"/>
    <property type="molecule type" value="Genomic_DNA"/>
</dbReference>
<dbReference type="Pfam" id="PF00226">
    <property type="entry name" value="DnaJ"/>
    <property type="match status" value="1"/>
</dbReference>
<dbReference type="GO" id="GO:0051087">
    <property type="term" value="F:protein-folding chaperone binding"/>
    <property type="evidence" value="ECO:0007669"/>
    <property type="project" value="TreeGrafter"/>
</dbReference>
<keyword evidence="1" id="KW-0143">Chaperone</keyword>
<dbReference type="PRINTS" id="PR00625">
    <property type="entry name" value="JDOMAIN"/>
</dbReference>
<dbReference type="InterPro" id="IPR051948">
    <property type="entry name" value="Hsp70_co-chaperone_J-domain"/>
</dbReference>
<dbReference type="SUPFAM" id="SSF46565">
    <property type="entry name" value="Chaperone J-domain"/>
    <property type="match status" value="1"/>
</dbReference>
<evidence type="ECO:0000313" key="4">
    <source>
        <dbReference type="Proteomes" id="UP000644660"/>
    </source>
</evidence>
<gene>
    <name evidence="3" type="ORF">KABA2_12S02970</name>
</gene>
<dbReference type="GO" id="GO:0036503">
    <property type="term" value="P:ERAD pathway"/>
    <property type="evidence" value="ECO:0007669"/>
    <property type="project" value="TreeGrafter"/>
</dbReference>
<dbReference type="InterPro" id="IPR001623">
    <property type="entry name" value="DnaJ_domain"/>
</dbReference>
<dbReference type="SMART" id="SM00271">
    <property type="entry name" value="DnaJ"/>
    <property type="match status" value="1"/>
</dbReference>
<dbReference type="CDD" id="cd06257">
    <property type="entry name" value="DnaJ"/>
    <property type="match status" value="1"/>
</dbReference>
<dbReference type="PANTHER" id="PTHR44360:SF1">
    <property type="entry name" value="DNAJ HOMOLOG SUBFAMILY B MEMBER 9"/>
    <property type="match status" value="1"/>
</dbReference>
<protein>
    <submittedName>
        <fullName evidence="3">Similar to Saccharomyces cerevisiae YGL128C CWC23 Component of a complex containing Cef1p, putatively involved in pre-mRNA splicing</fullName>
    </submittedName>
</protein>
<proteinExistence type="predicted"/>
<dbReference type="GO" id="GO:0005783">
    <property type="term" value="C:endoplasmic reticulum"/>
    <property type="evidence" value="ECO:0007669"/>
    <property type="project" value="TreeGrafter"/>
</dbReference>
<dbReference type="AlphaFoldDB" id="A0A8H2VK86"/>
<keyword evidence="4" id="KW-1185">Reference proteome</keyword>
<reference evidence="3 4" key="1">
    <citation type="submission" date="2020-05" db="EMBL/GenBank/DDBJ databases">
        <authorList>
            <person name="Casaregola S."/>
            <person name="Devillers H."/>
            <person name="Grondin C."/>
        </authorList>
    </citation>
    <scope>NUCLEOTIDE SEQUENCE [LARGE SCALE GENOMIC DNA]</scope>
    <source>
        <strain evidence="3 4">CLIB 1767</strain>
    </source>
</reference>
<evidence type="ECO:0000313" key="3">
    <source>
        <dbReference type="EMBL" id="CAB4256947.1"/>
    </source>
</evidence>
<organism evidence="3 4">
    <name type="scientific">Maudiozyma barnettii</name>
    <dbReference type="NCBI Taxonomy" id="61262"/>
    <lineage>
        <taxon>Eukaryota</taxon>
        <taxon>Fungi</taxon>
        <taxon>Dikarya</taxon>
        <taxon>Ascomycota</taxon>
        <taxon>Saccharomycotina</taxon>
        <taxon>Saccharomycetes</taxon>
        <taxon>Saccharomycetales</taxon>
        <taxon>Saccharomycetaceae</taxon>
        <taxon>Maudiozyma</taxon>
    </lineage>
</organism>
<dbReference type="GeneID" id="64860054"/>
<sequence>MDRRIKDVVDRNVDLYALLGLDLTEVANRGGPQAITTDEIRSKYKQMAFVYHPDKNTNDSDNSKFHEISVAIQILTDKSLRDEYDHWYHRKNFLQKKQVSETSIYRNADSIAAVQEYGEMLRKMKHFKVPFGDWSLTETNASTKDTESTEDNNDDIDLGSHFYDSATLRLEFDGDPVALSSILEKSQLQRFLFETTTSKIGIDDIHDIYYSSRNDPKQRIIVSYIECVTPERAVSLLRSWQNDPTVFSTDTRIKLSSMTPRVPTHYYHDVDISPTELDPQIMAAIRRQLDSNVSS</sequence>
<dbReference type="PANTHER" id="PTHR44360">
    <property type="entry name" value="DNAJ HOMOLOG SUBFAMILY B MEMBER 9"/>
    <property type="match status" value="1"/>
</dbReference>